<dbReference type="Proteomes" id="UP000693981">
    <property type="component" value="Unassembled WGS sequence"/>
</dbReference>
<organism evidence="2 3">
    <name type="scientific">Phytophthora boehmeriae</name>
    <dbReference type="NCBI Taxonomy" id="109152"/>
    <lineage>
        <taxon>Eukaryota</taxon>
        <taxon>Sar</taxon>
        <taxon>Stramenopiles</taxon>
        <taxon>Oomycota</taxon>
        <taxon>Peronosporomycetes</taxon>
        <taxon>Peronosporales</taxon>
        <taxon>Peronosporaceae</taxon>
        <taxon>Phytophthora</taxon>
    </lineage>
</organism>
<name>A0A8T1WUU1_9STRA</name>
<sequence>MDVIQSHNDDELRVKSLQAVEEQLRHAETQLTPVLEVLKRTLSEVRASREMYRAPIALIDASPVISVALQQLVAACNEIGSLVCDLNREVNSSGSSDVSPSATDDEDEDKKKTKWTKTESKTDKMIFDSRQNVVDSTENVIDLCLSDERKVEVKTENVDGVGADASNDVHMEKVSGSPEFGDNGDVGTENSEPTRHEVDAPRQESTPVVISLEDEEIGDRSRQKKSKKRKVPTPATGNGQAVIARLRRRADMVPHLTSELPGRIAHSAVLEPGFENHHRVEEDLQYVMSYNDEVRNLRDPTRKTAAFEELIDRLRWFFNAVVLTTKQSLLPITRLKRLNQCLTTLVDLSDHGEALTLEGCLHLEKLLVAMRQLMFIRTDYAECSKDILELVSPHELESSCNGVLQPALSAVQQALSDVVAAFAKLEEIRNAMHHLQQGKSTGQDSTLVGTMEVTLRLHQELAQQLKKVALGLTLRASAEVDVVAVGISKTDNPQRIVDAIKALQRVMAADISGTYHDDVQSLIDVVNNCISKPPLAPRLRDGCYSFADSIFAYCGYCKSLDVQIELEMKATRIAALLYEKKSNSNQGAPEPTHPTSKKMKKKFSGVLDKLNAWGDTVKPTAMDGVLQTFADVWSYTARDWSIQSDPMAFECLEKLERAVKNSEPGRSKRMQKIRKWKYHLASLANKK</sequence>
<comment type="caution">
    <text evidence="2">The sequence shown here is derived from an EMBL/GenBank/DDBJ whole genome shotgun (WGS) entry which is preliminary data.</text>
</comment>
<dbReference type="OrthoDB" id="99844at2759"/>
<evidence type="ECO:0000256" key="1">
    <source>
        <dbReference type="SAM" id="MobiDB-lite"/>
    </source>
</evidence>
<evidence type="ECO:0000313" key="2">
    <source>
        <dbReference type="EMBL" id="KAG7395420.1"/>
    </source>
</evidence>
<keyword evidence="3" id="KW-1185">Reference proteome</keyword>
<gene>
    <name evidence="2" type="ORF">PHYBOEH_003779</name>
</gene>
<evidence type="ECO:0000313" key="3">
    <source>
        <dbReference type="Proteomes" id="UP000693981"/>
    </source>
</evidence>
<reference evidence="2" key="1">
    <citation type="submission" date="2021-02" db="EMBL/GenBank/DDBJ databases">
        <authorList>
            <person name="Palmer J.M."/>
        </authorList>
    </citation>
    <scope>NUCLEOTIDE SEQUENCE</scope>
    <source>
        <strain evidence="2">SCRP23</strain>
    </source>
</reference>
<dbReference type="AlphaFoldDB" id="A0A8T1WUU1"/>
<protein>
    <submittedName>
        <fullName evidence="2">Uncharacterized protein</fullName>
    </submittedName>
</protein>
<feature type="compositionally biased region" description="Basic and acidic residues" evidence="1">
    <location>
        <begin position="192"/>
        <end position="202"/>
    </location>
</feature>
<feature type="compositionally biased region" description="Basic residues" evidence="1">
    <location>
        <begin position="222"/>
        <end position="231"/>
    </location>
</feature>
<feature type="region of interest" description="Disordered" evidence="1">
    <location>
        <begin position="157"/>
        <end position="240"/>
    </location>
</feature>
<feature type="compositionally biased region" description="Low complexity" evidence="1">
    <location>
        <begin position="92"/>
        <end position="101"/>
    </location>
</feature>
<proteinExistence type="predicted"/>
<dbReference type="EMBL" id="JAGDFL010000208">
    <property type="protein sequence ID" value="KAG7395420.1"/>
    <property type="molecule type" value="Genomic_DNA"/>
</dbReference>
<accession>A0A8T1WUU1</accession>
<feature type="region of interest" description="Disordered" evidence="1">
    <location>
        <begin position="90"/>
        <end position="119"/>
    </location>
</feature>